<feature type="compositionally biased region" description="Low complexity" evidence="1">
    <location>
        <begin position="14"/>
        <end position="25"/>
    </location>
</feature>
<keyword evidence="3" id="KW-1185">Reference proteome</keyword>
<proteinExistence type="predicted"/>
<accession>A0A9P5XXD9</accession>
<evidence type="ECO:0000313" key="3">
    <source>
        <dbReference type="Proteomes" id="UP000807353"/>
    </source>
</evidence>
<name>A0A9P5XXD9_9AGAR</name>
<evidence type="ECO:0000256" key="1">
    <source>
        <dbReference type="SAM" id="MobiDB-lite"/>
    </source>
</evidence>
<protein>
    <submittedName>
        <fullName evidence="2">Uncharacterized protein</fullName>
    </submittedName>
</protein>
<organism evidence="2 3">
    <name type="scientific">Collybia nuda</name>
    <dbReference type="NCBI Taxonomy" id="64659"/>
    <lineage>
        <taxon>Eukaryota</taxon>
        <taxon>Fungi</taxon>
        <taxon>Dikarya</taxon>
        <taxon>Basidiomycota</taxon>
        <taxon>Agaricomycotina</taxon>
        <taxon>Agaricomycetes</taxon>
        <taxon>Agaricomycetidae</taxon>
        <taxon>Agaricales</taxon>
        <taxon>Tricholomatineae</taxon>
        <taxon>Clitocybaceae</taxon>
        <taxon>Collybia</taxon>
    </lineage>
</organism>
<dbReference type="AlphaFoldDB" id="A0A9P5XXD9"/>
<gene>
    <name evidence="2" type="ORF">BDZ94DRAFT_1268034</name>
</gene>
<reference evidence="2" key="1">
    <citation type="submission" date="2020-11" db="EMBL/GenBank/DDBJ databases">
        <authorList>
            <consortium name="DOE Joint Genome Institute"/>
            <person name="Ahrendt S."/>
            <person name="Riley R."/>
            <person name="Andreopoulos W."/>
            <person name="Labutti K."/>
            <person name="Pangilinan J."/>
            <person name="Ruiz-Duenas F.J."/>
            <person name="Barrasa J.M."/>
            <person name="Sanchez-Garcia M."/>
            <person name="Camarero S."/>
            <person name="Miyauchi S."/>
            <person name="Serrano A."/>
            <person name="Linde D."/>
            <person name="Babiker R."/>
            <person name="Drula E."/>
            <person name="Ayuso-Fernandez I."/>
            <person name="Pacheco R."/>
            <person name="Padilla G."/>
            <person name="Ferreira P."/>
            <person name="Barriuso J."/>
            <person name="Kellner H."/>
            <person name="Castanera R."/>
            <person name="Alfaro M."/>
            <person name="Ramirez L."/>
            <person name="Pisabarro A.G."/>
            <person name="Kuo A."/>
            <person name="Tritt A."/>
            <person name="Lipzen A."/>
            <person name="He G."/>
            <person name="Yan M."/>
            <person name="Ng V."/>
            <person name="Cullen D."/>
            <person name="Martin F."/>
            <person name="Rosso M.-N."/>
            <person name="Henrissat B."/>
            <person name="Hibbett D."/>
            <person name="Martinez A.T."/>
            <person name="Grigoriev I.V."/>
        </authorList>
    </citation>
    <scope>NUCLEOTIDE SEQUENCE</scope>
    <source>
        <strain evidence="2">CBS 247.69</strain>
    </source>
</reference>
<evidence type="ECO:0000313" key="2">
    <source>
        <dbReference type="EMBL" id="KAF9459497.1"/>
    </source>
</evidence>
<feature type="region of interest" description="Disordered" evidence="1">
    <location>
        <begin position="1"/>
        <end position="25"/>
    </location>
</feature>
<dbReference type="EMBL" id="MU150315">
    <property type="protein sequence ID" value="KAF9459497.1"/>
    <property type="molecule type" value="Genomic_DNA"/>
</dbReference>
<dbReference type="Proteomes" id="UP000807353">
    <property type="component" value="Unassembled WGS sequence"/>
</dbReference>
<sequence>MRVKIDLSNDVTRSRPPWSHHSFPSSSPLTFALFSSQREAVSAQELDIVRMPRQFL</sequence>
<comment type="caution">
    <text evidence="2">The sequence shown here is derived from an EMBL/GenBank/DDBJ whole genome shotgun (WGS) entry which is preliminary data.</text>
</comment>